<feature type="domain" description="Alcohol dehydrogenase-like C-terminal" evidence="2">
    <location>
        <begin position="185"/>
        <end position="312"/>
    </location>
</feature>
<dbReference type="SUPFAM" id="SSF51735">
    <property type="entry name" value="NAD(P)-binding Rossmann-fold domains"/>
    <property type="match status" value="1"/>
</dbReference>
<evidence type="ECO:0000259" key="2">
    <source>
        <dbReference type="Pfam" id="PF00107"/>
    </source>
</evidence>
<reference evidence="4" key="1">
    <citation type="submission" date="2023-11" db="EMBL/GenBank/DDBJ databases">
        <authorList>
            <person name="Alioto T."/>
            <person name="Alioto T."/>
            <person name="Gomez Garrido J."/>
        </authorList>
    </citation>
    <scope>NUCLEOTIDE SEQUENCE</scope>
</reference>
<dbReference type="InterPro" id="IPR013149">
    <property type="entry name" value="ADH-like_C"/>
</dbReference>
<evidence type="ECO:0000259" key="3">
    <source>
        <dbReference type="Pfam" id="PF08240"/>
    </source>
</evidence>
<dbReference type="Pfam" id="PF00107">
    <property type="entry name" value="ADH_zinc_N"/>
    <property type="match status" value="1"/>
</dbReference>
<organism evidence="4 5">
    <name type="scientific">Lecanosticta acicola</name>
    <dbReference type="NCBI Taxonomy" id="111012"/>
    <lineage>
        <taxon>Eukaryota</taxon>
        <taxon>Fungi</taxon>
        <taxon>Dikarya</taxon>
        <taxon>Ascomycota</taxon>
        <taxon>Pezizomycotina</taxon>
        <taxon>Dothideomycetes</taxon>
        <taxon>Dothideomycetidae</taxon>
        <taxon>Mycosphaerellales</taxon>
        <taxon>Mycosphaerellaceae</taxon>
        <taxon>Lecanosticta</taxon>
    </lineage>
</organism>
<dbReference type="InterPro" id="IPR011032">
    <property type="entry name" value="GroES-like_sf"/>
</dbReference>
<name>A0AAI8YTN9_9PEZI</name>
<dbReference type="PANTHER" id="PTHR43401:SF2">
    <property type="entry name" value="L-THREONINE 3-DEHYDROGENASE"/>
    <property type="match status" value="1"/>
</dbReference>
<dbReference type="Gene3D" id="3.90.180.10">
    <property type="entry name" value="Medium-chain alcohol dehydrogenases, catalytic domain"/>
    <property type="match status" value="1"/>
</dbReference>
<evidence type="ECO:0000256" key="1">
    <source>
        <dbReference type="ARBA" id="ARBA00023002"/>
    </source>
</evidence>
<accession>A0AAI8YTN9</accession>
<evidence type="ECO:0000313" key="4">
    <source>
        <dbReference type="EMBL" id="CAK3858709.1"/>
    </source>
</evidence>
<comment type="caution">
    <text evidence="4">The sequence shown here is derived from an EMBL/GenBank/DDBJ whole genome shotgun (WGS) entry which is preliminary data.</text>
</comment>
<dbReference type="Proteomes" id="UP001296104">
    <property type="component" value="Unassembled WGS sequence"/>
</dbReference>
<evidence type="ECO:0000313" key="5">
    <source>
        <dbReference type="Proteomes" id="UP001296104"/>
    </source>
</evidence>
<dbReference type="InterPro" id="IPR036291">
    <property type="entry name" value="NAD(P)-bd_dom_sf"/>
</dbReference>
<sequence>MKAARFYGQGDIRIDEVPEPIAKHGQVLVDVAWCGICGSDLHEYLIGPVILPTPERPNLITGVHIPLTLGHELCGTVRDPPSSSRFKNGDQVMVNPLVECKSCLACKSGSTQCCAQLGIIGGSTGFGGFGQVVAVDEDKIMLLPPGIPLDFAAVVEPLAVVQHAIKVSGIDHWKDKDVLVVGGGPVGFAMLLCLRAWGAEKVVVSEPAALRKQQCSGFARAVIDPMKEDVGVRCRELTGGKGIDVVFDCAGVAMALQSAIGAMRFESLYVMVAVWEGLINVPCWPFLGKHITMKGSLVYDDSAMQEVMSLIVEGKLNGWREMVTGRIGLDGIVGDGFRELIDHKEKHIKILVNPQA</sequence>
<dbReference type="Gene3D" id="3.40.50.720">
    <property type="entry name" value="NAD(P)-binding Rossmann-like Domain"/>
    <property type="match status" value="1"/>
</dbReference>
<protein>
    <submittedName>
        <fullName evidence="4">Chlorophyll synthesis pathway</fullName>
    </submittedName>
</protein>
<dbReference type="PANTHER" id="PTHR43401">
    <property type="entry name" value="L-THREONINE 3-DEHYDROGENASE"/>
    <property type="match status" value="1"/>
</dbReference>
<dbReference type="InterPro" id="IPR013154">
    <property type="entry name" value="ADH-like_N"/>
</dbReference>
<dbReference type="SUPFAM" id="SSF50129">
    <property type="entry name" value="GroES-like"/>
    <property type="match status" value="1"/>
</dbReference>
<dbReference type="GO" id="GO:0016491">
    <property type="term" value="F:oxidoreductase activity"/>
    <property type="evidence" value="ECO:0007669"/>
    <property type="project" value="UniProtKB-KW"/>
</dbReference>
<dbReference type="EMBL" id="CAVMBE010000007">
    <property type="protein sequence ID" value="CAK3858709.1"/>
    <property type="molecule type" value="Genomic_DNA"/>
</dbReference>
<dbReference type="InterPro" id="IPR050129">
    <property type="entry name" value="Zn_alcohol_dh"/>
</dbReference>
<dbReference type="Pfam" id="PF08240">
    <property type="entry name" value="ADH_N"/>
    <property type="match status" value="1"/>
</dbReference>
<dbReference type="AlphaFoldDB" id="A0AAI8YTN9"/>
<gene>
    <name evidence="4" type="ORF">LECACI_7A001780</name>
</gene>
<proteinExistence type="predicted"/>
<keyword evidence="1" id="KW-0560">Oxidoreductase</keyword>
<feature type="domain" description="Alcohol dehydrogenase-like N-terminal" evidence="3">
    <location>
        <begin position="24"/>
        <end position="144"/>
    </location>
</feature>
<keyword evidence="5" id="KW-1185">Reference proteome</keyword>